<evidence type="ECO:0000256" key="2">
    <source>
        <dbReference type="ARBA" id="ARBA00004065"/>
    </source>
</evidence>
<keyword evidence="10 11" id="KW-0460">Magnesium</keyword>
<evidence type="ECO:0000256" key="7">
    <source>
        <dbReference type="ARBA" id="ARBA00022723"/>
    </source>
</evidence>
<evidence type="ECO:0000256" key="4">
    <source>
        <dbReference type="ARBA" id="ARBA00011245"/>
    </source>
</evidence>
<comment type="function">
    <text evidence="2 11">Endonuclease that specifically degrades the RNA of RNA-DNA hybrids.</text>
</comment>
<dbReference type="GO" id="GO:0004523">
    <property type="term" value="F:RNA-DNA hybrid ribonuclease activity"/>
    <property type="evidence" value="ECO:0007669"/>
    <property type="project" value="UniProtKB-UniRule"/>
</dbReference>
<dbReference type="EMBL" id="UGRO01000002">
    <property type="protein sequence ID" value="SUA17498.1"/>
    <property type="molecule type" value="Genomic_DNA"/>
</dbReference>
<evidence type="ECO:0000313" key="14">
    <source>
        <dbReference type="Proteomes" id="UP000254193"/>
    </source>
</evidence>
<evidence type="ECO:0000256" key="10">
    <source>
        <dbReference type="ARBA" id="ARBA00022842"/>
    </source>
</evidence>
<keyword evidence="11" id="KW-0963">Cytoplasm</keyword>
<keyword evidence="8 11" id="KW-0255">Endonuclease</keyword>
<comment type="subunit">
    <text evidence="4 11">Monomer.</text>
</comment>
<evidence type="ECO:0000256" key="1">
    <source>
        <dbReference type="ARBA" id="ARBA00000077"/>
    </source>
</evidence>
<keyword evidence="6 11" id="KW-0540">Nuclease</keyword>
<dbReference type="InterPro" id="IPR002156">
    <property type="entry name" value="RNaseH_domain"/>
</dbReference>
<evidence type="ECO:0000256" key="3">
    <source>
        <dbReference type="ARBA" id="ARBA00005300"/>
    </source>
</evidence>
<dbReference type="PROSITE" id="PS50879">
    <property type="entry name" value="RNASE_H_1"/>
    <property type="match status" value="1"/>
</dbReference>
<evidence type="ECO:0000256" key="8">
    <source>
        <dbReference type="ARBA" id="ARBA00022759"/>
    </source>
</evidence>
<dbReference type="PANTHER" id="PTHR10642">
    <property type="entry name" value="RIBONUCLEASE H1"/>
    <property type="match status" value="1"/>
</dbReference>
<comment type="catalytic activity">
    <reaction evidence="1 11">
        <text>Endonucleolytic cleavage to 5'-phosphomonoester.</text>
        <dbReference type="EC" id="3.1.26.4"/>
    </reaction>
</comment>
<dbReference type="InterPro" id="IPR036397">
    <property type="entry name" value="RNaseH_sf"/>
</dbReference>
<evidence type="ECO:0000256" key="6">
    <source>
        <dbReference type="ARBA" id="ARBA00022722"/>
    </source>
</evidence>
<accession>A0A378VMI4</accession>
<dbReference type="InterPro" id="IPR022892">
    <property type="entry name" value="RNaseHI"/>
</dbReference>
<comment type="subcellular location">
    <subcellularLocation>
        <location evidence="11">Cytoplasm</location>
    </subcellularLocation>
</comment>
<dbReference type="CDD" id="cd09278">
    <property type="entry name" value="RNase_HI_prokaryote_like"/>
    <property type="match status" value="1"/>
</dbReference>
<keyword evidence="7 11" id="KW-0479">Metal-binding</keyword>
<evidence type="ECO:0000259" key="12">
    <source>
        <dbReference type="PROSITE" id="PS50879"/>
    </source>
</evidence>
<dbReference type="GO" id="GO:0043137">
    <property type="term" value="P:DNA replication, removal of RNA primer"/>
    <property type="evidence" value="ECO:0007669"/>
    <property type="project" value="TreeGrafter"/>
</dbReference>
<sequence length="174" mass="19492">MPISIRRNLSDGTAHKPLIITPDTTQRHNMDTPVYLYTDGACKGNPGAGGWGVLMRYGSREKELFGGEAQTTNNRMELTAVIEGLKSLKRRCTVIICTDSQYVKNGMENWIHGWKRNGWKTAAKQPVKNDDLWKELDTLVGQHQVSWTWVKGHAGHAENERADDLANRGAAQFS</sequence>
<organism evidence="13 14">
    <name type="scientific">Neisseria lactamica</name>
    <dbReference type="NCBI Taxonomy" id="486"/>
    <lineage>
        <taxon>Bacteria</taxon>
        <taxon>Pseudomonadati</taxon>
        <taxon>Pseudomonadota</taxon>
        <taxon>Betaproteobacteria</taxon>
        <taxon>Neisseriales</taxon>
        <taxon>Neisseriaceae</taxon>
        <taxon>Neisseria</taxon>
    </lineage>
</organism>
<evidence type="ECO:0000256" key="5">
    <source>
        <dbReference type="ARBA" id="ARBA00012180"/>
    </source>
</evidence>
<evidence type="ECO:0000256" key="11">
    <source>
        <dbReference type="HAMAP-Rule" id="MF_00042"/>
    </source>
</evidence>
<dbReference type="NCBIfam" id="NF001236">
    <property type="entry name" value="PRK00203.1"/>
    <property type="match status" value="1"/>
</dbReference>
<dbReference type="SUPFAM" id="SSF53098">
    <property type="entry name" value="Ribonuclease H-like"/>
    <property type="match status" value="1"/>
</dbReference>
<dbReference type="AlphaFoldDB" id="A0A378VMI4"/>
<dbReference type="Proteomes" id="UP000254193">
    <property type="component" value="Unassembled WGS sequence"/>
</dbReference>
<dbReference type="InterPro" id="IPR050092">
    <property type="entry name" value="RNase_H"/>
</dbReference>
<feature type="domain" description="RNase H type-1" evidence="12">
    <location>
        <begin position="30"/>
        <end position="171"/>
    </location>
</feature>
<dbReference type="GO" id="GO:0003676">
    <property type="term" value="F:nucleic acid binding"/>
    <property type="evidence" value="ECO:0007669"/>
    <property type="project" value="InterPro"/>
</dbReference>
<feature type="binding site" evidence="11">
    <location>
        <position position="163"/>
    </location>
    <ligand>
        <name>Mg(2+)</name>
        <dbReference type="ChEBI" id="CHEBI:18420"/>
        <label>2</label>
    </ligand>
</feature>
<feature type="binding site" evidence="11">
    <location>
        <position position="39"/>
    </location>
    <ligand>
        <name>Mg(2+)</name>
        <dbReference type="ChEBI" id="CHEBI:18420"/>
        <label>2</label>
    </ligand>
</feature>
<dbReference type="GO" id="GO:0000287">
    <property type="term" value="F:magnesium ion binding"/>
    <property type="evidence" value="ECO:0007669"/>
    <property type="project" value="UniProtKB-UniRule"/>
</dbReference>
<evidence type="ECO:0000256" key="9">
    <source>
        <dbReference type="ARBA" id="ARBA00022801"/>
    </source>
</evidence>
<keyword evidence="14" id="KW-1185">Reference proteome</keyword>
<comment type="similarity">
    <text evidence="3 11">Belongs to the RNase H family.</text>
</comment>
<protein>
    <recommendedName>
        <fullName evidence="5 11">Ribonuclease H</fullName>
        <shortName evidence="11">RNase H</shortName>
        <ecNumber evidence="5 11">3.1.26.4</ecNumber>
    </recommendedName>
</protein>
<dbReference type="EC" id="3.1.26.4" evidence="5 11"/>
<dbReference type="Pfam" id="PF00075">
    <property type="entry name" value="RNase_H"/>
    <property type="match status" value="1"/>
</dbReference>
<feature type="binding site" evidence="11">
    <location>
        <position position="39"/>
    </location>
    <ligand>
        <name>Mg(2+)</name>
        <dbReference type="ChEBI" id="CHEBI:18420"/>
        <label>1</label>
    </ligand>
</feature>
<comment type="cofactor">
    <cofactor evidence="11">
        <name>Mg(2+)</name>
        <dbReference type="ChEBI" id="CHEBI:18420"/>
    </cofactor>
    <text evidence="11">Binds 1 Mg(2+) ion per subunit. May bind a second metal ion at a regulatory site, or after substrate binding.</text>
</comment>
<dbReference type="Gene3D" id="3.30.420.10">
    <property type="entry name" value="Ribonuclease H-like superfamily/Ribonuclease H"/>
    <property type="match status" value="1"/>
</dbReference>
<reference evidence="13 14" key="1">
    <citation type="submission" date="2018-06" db="EMBL/GenBank/DDBJ databases">
        <authorList>
            <consortium name="Pathogen Informatics"/>
            <person name="Doyle S."/>
        </authorList>
    </citation>
    <scope>NUCLEOTIDE SEQUENCE [LARGE SCALE GENOMIC DNA]</scope>
    <source>
        <strain evidence="13 14">NCTC10616</strain>
    </source>
</reference>
<feature type="binding site" evidence="11">
    <location>
        <position position="99"/>
    </location>
    <ligand>
        <name>Mg(2+)</name>
        <dbReference type="ChEBI" id="CHEBI:18420"/>
        <label>1</label>
    </ligand>
</feature>
<gene>
    <name evidence="11 13" type="primary">rnhA</name>
    <name evidence="13" type="ORF">NCTC10616_01173</name>
</gene>
<name>A0A378VMI4_NEILA</name>
<dbReference type="PANTHER" id="PTHR10642:SF26">
    <property type="entry name" value="RIBONUCLEASE H1"/>
    <property type="match status" value="1"/>
</dbReference>
<dbReference type="FunFam" id="3.30.420.10:FF:000089">
    <property type="entry name" value="Ribonuclease H"/>
    <property type="match status" value="1"/>
</dbReference>
<dbReference type="GO" id="GO:0005737">
    <property type="term" value="C:cytoplasm"/>
    <property type="evidence" value="ECO:0007669"/>
    <property type="project" value="UniProtKB-SubCell"/>
</dbReference>
<proteinExistence type="inferred from homology"/>
<dbReference type="InterPro" id="IPR012337">
    <property type="entry name" value="RNaseH-like_sf"/>
</dbReference>
<keyword evidence="9 11" id="KW-0378">Hydrolase</keyword>
<feature type="binding site" evidence="11">
    <location>
        <position position="77"/>
    </location>
    <ligand>
        <name>Mg(2+)</name>
        <dbReference type="ChEBI" id="CHEBI:18420"/>
        <label>1</label>
    </ligand>
</feature>
<dbReference type="HAMAP" id="MF_00042">
    <property type="entry name" value="RNase_H"/>
    <property type="match status" value="1"/>
</dbReference>
<evidence type="ECO:0000313" key="13">
    <source>
        <dbReference type="EMBL" id="SUA17498.1"/>
    </source>
</evidence>